<accession>I4APU3</accession>
<dbReference type="HOGENOM" id="CLU_2422614_0_0_10"/>
<name>I4APU3_BERLS</name>
<dbReference type="KEGG" id="fli:Fleli_3663"/>
<dbReference type="NCBIfam" id="NF033691">
    <property type="entry name" value="immunity_MafI"/>
    <property type="match status" value="1"/>
</dbReference>
<protein>
    <recommendedName>
        <fullName evidence="3">MafI family immunity protein</fullName>
    </recommendedName>
</protein>
<dbReference type="AlphaFoldDB" id="I4APU3"/>
<proteinExistence type="predicted"/>
<organism evidence="1 2">
    <name type="scientific">Bernardetia litoralis (strain ATCC 23117 / DSM 6794 / NBRC 15988 / NCIMB 1366 / Fx l1 / Sio-4)</name>
    <name type="common">Flexibacter litoralis</name>
    <dbReference type="NCBI Taxonomy" id="880071"/>
    <lineage>
        <taxon>Bacteria</taxon>
        <taxon>Pseudomonadati</taxon>
        <taxon>Bacteroidota</taxon>
        <taxon>Cytophagia</taxon>
        <taxon>Cytophagales</taxon>
        <taxon>Bernardetiaceae</taxon>
        <taxon>Bernardetia</taxon>
    </lineage>
</organism>
<evidence type="ECO:0008006" key="3">
    <source>
        <dbReference type="Google" id="ProtNLM"/>
    </source>
</evidence>
<evidence type="ECO:0000313" key="2">
    <source>
        <dbReference type="Proteomes" id="UP000006054"/>
    </source>
</evidence>
<dbReference type="Proteomes" id="UP000006054">
    <property type="component" value="Chromosome"/>
</dbReference>
<dbReference type="STRING" id="880071.Fleli_3663"/>
<reference evidence="2" key="1">
    <citation type="submission" date="2012-06" db="EMBL/GenBank/DDBJ databases">
        <title>The complete genome of Flexibacter litoralis DSM 6794.</title>
        <authorList>
            <person name="Lucas S."/>
            <person name="Copeland A."/>
            <person name="Lapidus A."/>
            <person name="Glavina del Rio T."/>
            <person name="Dalin E."/>
            <person name="Tice H."/>
            <person name="Bruce D."/>
            <person name="Goodwin L."/>
            <person name="Pitluck S."/>
            <person name="Peters L."/>
            <person name="Ovchinnikova G."/>
            <person name="Lu M."/>
            <person name="Kyrpides N."/>
            <person name="Mavromatis K."/>
            <person name="Ivanova N."/>
            <person name="Brettin T."/>
            <person name="Detter J.C."/>
            <person name="Han C."/>
            <person name="Larimer F."/>
            <person name="Land M."/>
            <person name="Hauser L."/>
            <person name="Markowitz V."/>
            <person name="Cheng J.-F."/>
            <person name="Hugenholtz P."/>
            <person name="Woyke T."/>
            <person name="Wu D."/>
            <person name="Spring S."/>
            <person name="Lang E."/>
            <person name="Kopitz M."/>
            <person name="Brambilla E."/>
            <person name="Klenk H.-P."/>
            <person name="Eisen J.A."/>
        </authorList>
    </citation>
    <scope>NUCLEOTIDE SEQUENCE [LARGE SCALE GENOMIC DNA]</scope>
    <source>
        <strain evidence="2">ATCC 23117 / DSM 6794 / NBRC 15988 / NCIMB 1366 / Sio-4</strain>
    </source>
</reference>
<dbReference type="EMBL" id="CP003345">
    <property type="protein sequence ID" value="AFM05978.1"/>
    <property type="molecule type" value="Genomic_DNA"/>
</dbReference>
<sequence>MIFSRKNETKNLINSIINQAANLGLSNQNIIEVKEFVEYNESGIALELIITQIYEYEIKINKSFYEDVERLAKKFKMEEDNYSFLIELITD</sequence>
<dbReference type="RefSeq" id="WP_014799402.1">
    <property type="nucleotide sequence ID" value="NC_018018.1"/>
</dbReference>
<dbReference type="OrthoDB" id="886877at2"/>
<dbReference type="InterPro" id="IPR047880">
    <property type="entry name" value="MafI-like"/>
</dbReference>
<keyword evidence="2" id="KW-1185">Reference proteome</keyword>
<gene>
    <name evidence="1" type="ordered locus">Fleli_3663</name>
</gene>
<evidence type="ECO:0000313" key="1">
    <source>
        <dbReference type="EMBL" id="AFM05978.1"/>
    </source>
</evidence>